<dbReference type="OrthoDB" id="434647at2759"/>
<evidence type="ECO:0000256" key="1">
    <source>
        <dbReference type="ARBA" id="ARBA00004141"/>
    </source>
</evidence>
<feature type="compositionally biased region" description="Polar residues" evidence="7">
    <location>
        <begin position="196"/>
        <end position="213"/>
    </location>
</feature>
<evidence type="ECO:0000256" key="2">
    <source>
        <dbReference type="ARBA" id="ARBA00008573"/>
    </source>
</evidence>
<keyword evidence="4" id="KW-1133">Transmembrane helix</keyword>
<proteinExistence type="inferred from homology"/>
<organism evidence="8 9">
    <name type="scientific">Jaapia argillacea MUCL 33604</name>
    <dbReference type="NCBI Taxonomy" id="933084"/>
    <lineage>
        <taxon>Eukaryota</taxon>
        <taxon>Fungi</taxon>
        <taxon>Dikarya</taxon>
        <taxon>Basidiomycota</taxon>
        <taxon>Agaricomycotina</taxon>
        <taxon>Agaricomycetes</taxon>
        <taxon>Agaricomycetidae</taxon>
        <taxon>Jaapiales</taxon>
        <taxon>Jaapiaceae</taxon>
        <taxon>Jaapia</taxon>
    </lineage>
</organism>
<evidence type="ECO:0000256" key="4">
    <source>
        <dbReference type="ARBA" id="ARBA00022989"/>
    </source>
</evidence>
<dbReference type="InParanoid" id="A0A067QL84"/>
<protein>
    <recommendedName>
        <fullName evidence="6">Protein YOP1</fullName>
    </recommendedName>
</protein>
<evidence type="ECO:0000256" key="6">
    <source>
        <dbReference type="RuleBase" id="RU362006"/>
    </source>
</evidence>
<dbReference type="Proteomes" id="UP000027265">
    <property type="component" value="Unassembled WGS sequence"/>
</dbReference>
<dbReference type="PANTHER" id="PTHR12300:SF161">
    <property type="entry name" value="RECEPTOR EXPRESSION-ENHANCING PROTEIN"/>
    <property type="match status" value="1"/>
</dbReference>
<evidence type="ECO:0000256" key="7">
    <source>
        <dbReference type="SAM" id="MobiDB-lite"/>
    </source>
</evidence>
<dbReference type="InterPro" id="IPR004345">
    <property type="entry name" value="TB2_DP1_HVA22"/>
</dbReference>
<sequence>MSMFLLVLSRVLSAWFAFFLPSYCTFKALSHRSLTEPGLEKWAVYWCVVGAFMTVEYAGEWLVRWFPFYWELKTLFLLYLSLPQTEGATYIFFNFVKPFYEKNEADIDAGIEHAKTNSVAFLQTRLAMLWDMIYNLINKTAATTRKHAPQVQNKLQSMPGKGVNPVETAKSLWGAYAPAFLGKKPTPPSPATAPSQNGQNGNQDTSPKPSSGPESAPATYEVEPELSHAVPSAEGGAGREVDPAVAGIGIAT</sequence>
<evidence type="ECO:0000256" key="5">
    <source>
        <dbReference type="ARBA" id="ARBA00023136"/>
    </source>
</evidence>
<dbReference type="HOGENOM" id="CLU_061852_1_0_1"/>
<keyword evidence="9" id="KW-1185">Reference proteome</keyword>
<dbReference type="AlphaFoldDB" id="A0A067QL84"/>
<dbReference type="Pfam" id="PF03134">
    <property type="entry name" value="TB2_DP1_HVA22"/>
    <property type="match status" value="1"/>
</dbReference>
<feature type="region of interest" description="Disordered" evidence="7">
    <location>
        <begin position="183"/>
        <end position="252"/>
    </location>
</feature>
<reference evidence="9" key="1">
    <citation type="journal article" date="2014" name="Proc. Natl. Acad. Sci. U.S.A.">
        <title>Extensive sampling of basidiomycete genomes demonstrates inadequacy of the white-rot/brown-rot paradigm for wood decay fungi.</title>
        <authorList>
            <person name="Riley R."/>
            <person name="Salamov A.A."/>
            <person name="Brown D.W."/>
            <person name="Nagy L.G."/>
            <person name="Floudas D."/>
            <person name="Held B.W."/>
            <person name="Levasseur A."/>
            <person name="Lombard V."/>
            <person name="Morin E."/>
            <person name="Otillar R."/>
            <person name="Lindquist E.A."/>
            <person name="Sun H."/>
            <person name="LaButti K.M."/>
            <person name="Schmutz J."/>
            <person name="Jabbour D."/>
            <person name="Luo H."/>
            <person name="Baker S.E."/>
            <person name="Pisabarro A.G."/>
            <person name="Walton J.D."/>
            <person name="Blanchette R.A."/>
            <person name="Henrissat B."/>
            <person name="Martin F."/>
            <person name="Cullen D."/>
            <person name="Hibbett D.S."/>
            <person name="Grigoriev I.V."/>
        </authorList>
    </citation>
    <scope>NUCLEOTIDE SEQUENCE [LARGE SCALE GENOMIC DNA]</scope>
    <source>
        <strain evidence="9">MUCL 33604</strain>
    </source>
</reference>
<dbReference type="GO" id="GO:0016020">
    <property type="term" value="C:membrane"/>
    <property type="evidence" value="ECO:0007669"/>
    <property type="project" value="UniProtKB-SubCell"/>
</dbReference>
<gene>
    <name evidence="8" type="ORF">JAAARDRAFT_65434</name>
</gene>
<name>A0A067QL84_9AGAM</name>
<dbReference type="EMBL" id="KL197710">
    <property type="protein sequence ID" value="KDQ63381.1"/>
    <property type="molecule type" value="Genomic_DNA"/>
</dbReference>
<evidence type="ECO:0000313" key="8">
    <source>
        <dbReference type="EMBL" id="KDQ63381.1"/>
    </source>
</evidence>
<comment type="similarity">
    <text evidence="2 6">Belongs to the DP1 family.</text>
</comment>
<keyword evidence="5" id="KW-0472">Membrane</keyword>
<accession>A0A067QL84</accession>
<evidence type="ECO:0000256" key="3">
    <source>
        <dbReference type="ARBA" id="ARBA00022692"/>
    </source>
</evidence>
<dbReference type="PANTHER" id="PTHR12300">
    <property type="entry name" value="HVA22-LIKE PROTEINS"/>
    <property type="match status" value="1"/>
</dbReference>
<keyword evidence="3" id="KW-0812">Transmembrane</keyword>
<evidence type="ECO:0000313" key="9">
    <source>
        <dbReference type="Proteomes" id="UP000027265"/>
    </source>
</evidence>
<comment type="subcellular location">
    <subcellularLocation>
        <location evidence="1 6">Membrane</location>
        <topology evidence="1 6">Multi-pass membrane protein</topology>
    </subcellularLocation>
</comment>